<feature type="compositionally biased region" description="Low complexity" evidence="1">
    <location>
        <begin position="459"/>
        <end position="476"/>
    </location>
</feature>
<dbReference type="Proteomes" id="UP000567179">
    <property type="component" value="Unassembled WGS sequence"/>
</dbReference>
<sequence>MAVPDTNHTVPADASKQGPYTNAAAPTASISMNSDAHLDLYEMSAKRWRGHSDLNVQVESKRVRVPDHEQALPRRLDTHHTREDTESHSMGTQNTRHGPHFSNMYRTPSVSRHLQVQPTPLQHQPTSHGYLPHHPDGMQLYGETSDTIVPMHLQEQYLYPAFGWQQDAPMSQPLSYTQGSRDLPRHQASDLLPGQLPQGQYHGDLLHQQRLQMERAERHAHIQAIHQRLKELQAEEAASLPFNARSWPRQASQSTAVEHDWRANHTFARHNGDILSQESALNRPPSVVHTATSSNVSRVSTPLGSSSQGFQSRVGTPGPHVQAYGGLPPMSHQSVAAIPNIGQHWVPPPPFFENQSVQRISTPLLAHTQPKPTPHDMGKGKRAPRGSKARVVEATSSASSKPMTSHVPQSQTPVSTHLPVHGAVLAMAPAGPQFLPSHQPLLGQVPTPRAPTTPAGHPSASQIAQQNQAQTSSAPQVHAQSHPRSPAAIQLVIQQTLEALSRGQMQFNDLPPNLRMAIEHLRRHSHAVNPASHQVLGSSTALNTAGSRVSESQSFTHAQLTQQQPYSTLTGDDSPYALPAPSSYTKGHAALQSTLANGAQGGLALPAERSCTPSACDTSKHQAKESKRAGPVERRIASLPRVSRALPVHHPRASPASGTRSSELHPNATRIGTPSIAQTEVQEIQSANGSDVAPNRSITPLRVVETSAILSTNDINNVSKRGNVTSSNDPTQSTPSGFAEQQSEADTATVTNLTQEQSDNERSTISDATTLSETALVTSVAKIVNNAQNEVNDATASPTPLTTQTKSNIQRASAAPLPAPVAESPFSWDEPLSGADFTDDEALFSAFEDITARMRPLTAAEPPDTDITSGISSQVNLEQSGDLDNLFFDFTQPREGSEEPSTENDSAEEDDERADPGRWFRSLFNVANAALF</sequence>
<feature type="region of interest" description="Disordered" evidence="1">
    <location>
        <begin position="65"/>
        <end position="99"/>
    </location>
</feature>
<feature type="region of interest" description="Disordered" evidence="1">
    <location>
        <begin position="365"/>
        <end position="413"/>
    </location>
</feature>
<accession>A0A8H5B4D3</accession>
<gene>
    <name evidence="2" type="ORF">D9619_006906</name>
</gene>
<feature type="region of interest" description="Disordered" evidence="1">
    <location>
        <begin position="610"/>
        <end position="676"/>
    </location>
</feature>
<feature type="region of interest" description="Disordered" evidence="1">
    <location>
        <begin position="717"/>
        <end position="767"/>
    </location>
</feature>
<feature type="compositionally biased region" description="Polar residues" evidence="1">
    <location>
        <begin position="717"/>
        <end position="758"/>
    </location>
</feature>
<keyword evidence="3" id="KW-1185">Reference proteome</keyword>
<proteinExistence type="predicted"/>
<evidence type="ECO:0000313" key="2">
    <source>
        <dbReference type="EMBL" id="KAF5316051.1"/>
    </source>
</evidence>
<feature type="compositionally biased region" description="Basic and acidic residues" evidence="1">
    <location>
        <begin position="65"/>
        <end position="87"/>
    </location>
</feature>
<reference evidence="2 3" key="1">
    <citation type="journal article" date="2020" name="ISME J.">
        <title>Uncovering the hidden diversity of litter-decomposition mechanisms in mushroom-forming fungi.</title>
        <authorList>
            <person name="Floudas D."/>
            <person name="Bentzer J."/>
            <person name="Ahren D."/>
            <person name="Johansson T."/>
            <person name="Persson P."/>
            <person name="Tunlid A."/>
        </authorList>
    </citation>
    <scope>NUCLEOTIDE SEQUENCE [LARGE SCALE GENOMIC DNA]</scope>
    <source>
        <strain evidence="2 3">CBS 101986</strain>
    </source>
</reference>
<evidence type="ECO:0000313" key="3">
    <source>
        <dbReference type="Proteomes" id="UP000567179"/>
    </source>
</evidence>
<organism evidence="2 3">
    <name type="scientific">Psilocybe cf. subviscida</name>
    <dbReference type="NCBI Taxonomy" id="2480587"/>
    <lineage>
        <taxon>Eukaryota</taxon>
        <taxon>Fungi</taxon>
        <taxon>Dikarya</taxon>
        <taxon>Basidiomycota</taxon>
        <taxon>Agaricomycotina</taxon>
        <taxon>Agaricomycetes</taxon>
        <taxon>Agaricomycetidae</taxon>
        <taxon>Agaricales</taxon>
        <taxon>Agaricineae</taxon>
        <taxon>Strophariaceae</taxon>
        <taxon>Psilocybe</taxon>
    </lineage>
</organism>
<feature type="region of interest" description="Disordered" evidence="1">
    <location>
        <begin position="891"/>
        <end position="918"/>
    </location>
</feature>
<feature type="compositionally biased region" description="Polar residues" evidence="1">
    <location>
        <begin position="791"/>
        <end position="811"/>
    </location>
</feature>
<feature type="compositionally biased region" description="Polar residues" evidence="1">
    <location>
        <begin position="289"/>
        <end position="314"/>
    </location>
</feature>
<name>A0A8H5B4D3_9AGAR</name>
<feature type="region of interest" description="Disordered" evidence="1">
    <location>
        <begin position="1"/>
        <end position="26"/>
    </location>
</feature>
<feature type="compositionally biased region" description="Basic and acidic residues" evidence="1">
    <location>
        <begin position="618"/>
        <end position="636"/>
    </location>
</feature>
<feature type="region of interest" description="Disordered" evidence="1">
    <location>
        <begin position="281"/>
        <end position="315"/>
    </location>
</feature>
<protein>
    <submittedName>
        <fullName evidence="2">Uncharacterized protein</fullName>
    </submittedName>
</protein>
<comment type="caution">
    <text evidence="2">The sequence shown here is derived from an EMBL/GenBank/DDBJ whole genome shotgun (WGS) entry which is preliminary data.</text>
</comment>
<feature type="compositionally biased region" description="Acidic residues" evidence="1">
    <location>
        <begin position="898"/>
        <end position="913"/>
    </location>
</feature>
<dbReference type="EMBL" id="JAACJJ010000042">
    <property type="protein sequence ID" value="KAF5316051.1"/>
    <property type="molecule type" value="Genomic_DNA"/>
</dbReference>
<feature type="compositionally biased region" description="Polar residues" evidence="1">
    <location>
        <begin position="394"/>
        <end position="413"/>
    </location>
</feature>
<feature type="region of interest" description="Disordered" evidence="1">
    <location>
        <begin position="435"/>
        <end position="483"/>
    </location>
</feature>
<feature type="region of interest" description="Disordered" evidence="1">
    <location>
        <begin position="791"/>
        <end position="821"/>
    </location>
</feature>
<evidence type="ECO:0000256" key="1">
    <source>
        <dbReference type="SAM" id="MobiDB-lite"/>
    </source>
</evidence>
<dbReference type="AlphaFoldDB" id="A0A8H5B4D3"/>